<dbReference type="Gene3D" id="1.10.150.240">
    <property type="entry name" value="Putative phosphatase, domain 2"/>
    <property type="match status" value="1"/>
</dbReference>
<organism evidence="1 2">
    <name type="scientific">Vreelandella songnenensis</name>
    <dbReference type="NCBI Taxonomy" id="1176243"/>
    <lineage>
        <taxon>Bacteria</taxon>
        <taxon>Pseudomonadati</taxon>
        <taxon>Pseudomonadota</taxon>
        <taxon>Gammaproteobacteria</taxon>
        <taxon>Oceanospirillales</taxon>
        <taxon>Halomonadaceae</taxon>
        <taxon>Vreelandella</taxon>
    </lineage>
</organism>
<comment type="caution">
    <text evidence="1">The sequence shown here is derived from an EMBL/GenBank/DDBJ whole genome shotgun (WGS) entry which is preliminary data.</text>
</comment>
<sequence length="131" mass="15026">MKAILFDVFGTVVDWRSSLIQQFSELELGFELPKEALTDQWRQCYAPSMDRVRKGELPWTILDDLHRESLNQLLDQHAIALDEATIDKPLLAPAGAVFRRTATPRAAKREVNYRNVDQWQRLVDGRCGSPC</sequence>
<dbReference type="InterPro" id="IPR036412">
    <property type="entry name" value="HAD-like_sf"/>
</dbReference>
<dbReference type="EMBL" id="PVTK01000008">
    <property type="protein sequence ID" value="PRY63517.1"/>
    <property type="molecule type" value="Genomic_DNA"/>
</dbReference>
<proteinExistence type="predicted"/>
<dbReference type="RefSeq" id="WP_244183163.1">
    <property type="nucleotide sequence ID" value="NZ_PVTK01000008.1"/>
</dbReference>
<keyword evidence="2" id="KW-1185">Reference proteome</keyword>
<reference evidence="1 2" key="1">
    <citation type="submission" date="2018-03" db="EMBL/GenBank/DDBJ databases">
        <title>Genomic Encyclopedia of Type Strains, Phase III (KMG-III): the genomes of soil and plant-associated and newly described type strains.</title>
        <authorList>
            <person name="Whitman W."/>
        </authorList>
    </citation>
    <scope>NUCLEOTIDE SEQUENCE [LARGE SCALE GENOMIC DNA]</scope>
    <source>
        <strain evidence="1 2">CGMCC 1.12152</strain>
    </source>
</reference>
<dbReference type="SUPFAM" id="SSF56784">
    <property type="entry name" value="HAD-like"/>
    <property type="match status" value="1"/>
</dbReference>
<gene>
    <name evidence="1" type="ORF">B0H98_108112</name>
</gene>
<evidence type="ECO:0000313" key="2">
    <source>
        <dbReference type="Proteomes" id="UP000237647"/>
    </source>
</evidence>
<dbReference type="AlphaFoldDB" id="A0A2T0V079"/>
<accession>A0A2T0V079</accession>
<evidence type="ECO:0008006" key="3">
    <source>
        <dbReference type="Google" id="ProtNLM"/>
    </source>
</evidence>
<dbReference type="InterPro" id="IPR023198">
    <property type="entry name" value="PGP-like_dom2"/>
</dbReference>
<evidence type="ECO:0000313" key="1">
    <source>
        <dbReference type="EMBL" id="PRY63517.1"/>
    </source>
</evidence>
<protein>
    <recommendedName>
        <fullName evidence="3">Haloacid dehalogenase-like hydrolase</fullName>
    </recommendedName>
</protein>
<name>A0A2T0V079_9GAMM</name>
<dbReference type="Proteomes" id="UP000237647">
    <property type="component" value="Unassembled WGS sequence"/>
</dbReference>